<protein>
    <submittedName>
        <fullName evidence="1">Metalloendopeptidase</fullName>
    </submittedName>
</protein>
<name>A0ACC2UHL7_9FUNG</name>
<gene>
    <name evidence="1" type="primary">OMA1_1</name>
    <name evidence="1" type="ORF">DSO57_1005047</name>
</gene>
<evidence type="ECO:0000313" key="2">
    <source>
        <dbReference type="Proteomes" id="UP001165960"/>
    </source>
</evidence>
<comment type="caution">
    <text evidence="1">The sequence shown here is derived from an EMBL/GenBank/DDBJ whole genome shotgun (WGS) entry which is preliminary data.</text>
</comment>
<evidence type="ECO:0000313" key="1">
    <source>
        <dbReference type="EMBL" id="KAJ9086343.1"/>
    </source>
</evidence>
<keyword evidence="2" id="KW-1185">Reference proteome</keyword>
<proteinExistence type="predicted"/>
<sequence length="415" mass="46292">MTALIKITRLVPSLIPRSLLQYNNVSYSSGPYTSGSYKPCSSSFKAILPKSQFHTSNSNKAPLLLPPLMVKGAYYATRLGISFSPFIYKSRLYRAYPKTTKFSLLFFILSSGFVLLCSLDKNPYTGRRRLLLLDQETSSFYEEIELANKLANTRFSEKLELLWGDCSLKLLENLARSSDLSFDKTELEVQFINTKEIELIFSQKGVLYVSHGFLTFIKGDSMLLAAGISHLLAHYACHHSSEASGKTAFFSICLDVVRSALYFTMGHFALLSDLAGIGISQLQTHTLDSPFQKKLELEANVISLHLMARAGYNPASVIAFWEKLCSLSKEPLKEIPTDESTDSLVVKASQTVDTLASLLNQPTGFHALHPCSEKDISILHKALEAAMRVYKLSTKRSSLDPLINCPHLKESLYKL</sequence>
<dbReference type="Proteomes" id="UP001165960">
    <property type="component" value="Unassembled WGS sequence"/>
</dbReference>
<organism evidence="1 2">
    <name type="scientific">Entomophthora muscae</name>
    <dbReference type="NCBI Taxonomy" id="34485"/>
    <lineage>
        <taxon>Eukaryota</taxon>
        <taxon>Fungi</taxon>
        <taxon>Fungi incertae sedis</taxon>
        <taxon>Zoopagomycota</taxon>
        <taxon>Entomophthoromycotina</taxon>
        <taxon>Entomophthoromycetes</taxon>
        <taxon>Entomophthorales</taxon>
        <taxon>Entomophthoraceae</taxon>
        <taxon>Entomophthora</taxon>
    </lineage>
</organism>
<accession>A0ACC2UHL7</accession>
<dbReference type="EMBL" id="QTSX02000723">
    <property type="protein sequence ID" value="KAJ9086343.1"/>
    <property type="molecule type" value="Genomic_DNA"/>
</dbReference>
<reference evidence="1" key="1">
    <citation type="submission" date="2022-04" db="EMBL/GenBank/DDBJ databases">
        <title>Genome of the entomopathogenic fungus Entomophthora muscae.</title>
        <authorList>
            <person name="Elya C."/>
            <person name="Lovett B.R."/>
            <person name="Lee E."/>
            <person name="Macias A.M."/>
            <person name="Hajek A.E."/>
            <person name="De Bivort B.L."/>
            <person name="Kasson M.T."/>
            <person name="De Fine Licht H.H."/>
            <person name="Stajich J.E."/>
        </authorList>
    </citation>
    <scope>NUCLEOTIDE SEQUENCE</scope>
    <source>
        <strain evidence="1">Berkeley</strain>
    </source>
</reference>